<evidence type="ECO:0000259" key="2">
    <source>
        <dbReference type="PROSITE" id="PS51278"/>
    </source>
</evidence>
<evidence type="ECO:0000313" key="4">
    <source>
        <dbReference type="Proteomes" id="UP001257627"/>
    </source>
</evidence>
<name>A0ABU3V5R2_9ACTN</name>
<evidence type="ECO:0000256" key="1">
    <source>
        <dbReference type="ARBA" id="ARBA00022962"/>
    </source>
</evidence>
<feature type="domain" description="Glutamine amidotransferase type-2" evidence="2">
    <location>
        <begin position="2"/>
        <end position="249"/>
    </location>
</feature>
<proteinExistence type="predicted"/>
<keyword evidence="3" id="KW-0614">Plasmid</keyword>
<dbReference type="EMBL" id="JARAKF010000003">
    <property type="protein sequence ID" value="MDU9001345.1"/>
    <property type="molecule type" value="Genomic_DNA"/>
</dbReference>
<dbReference type="PANTHER" id="PTHR42824:SF1">
    <property type="entry name" value="GLUTAMINE AMIDOTRANSFERASE YAFJ-RELATED"/>
    <property type="match status" value="1"/>
</dbReference>
<dbReference type="Pfam" id="PF13230">
    <property type="entry name" value="GATase_4"/>
    <property type="match status" value="1"/>
</dbReference>
<dbReference type="CDD" id="cd01908">
    <property type="entry name" value="YafJ"/>
    <property type="match status" value="1"/>
</dbReference>
<dbReference type="SUPFAM" id="SSF56235">
    <property type="entry name" value="N-terminal nucleophile aminohydrolases (Ntn hydrolases)"/>
    <property type="match status" value="1"/>
</dbReference>
<dbReference type="PANTHER" id="PTHR42824">
    <property type="entry name" value="GLUTAMINE AMIDOTRANSFERASE"/>
    <property type="match status" value="1"/>
</dbReference>
<evidence type="ECO:0000313" key="3">
    <source>
        <dbReference type="EMBL" id="MDU9001345.1"/>
    </source>
</evidence>
<accession>A0ABU3V5R2</accession>
<sequence>MCRLLGVVARRPVALTDLLASVLDPFLALATEHADGWGVARRTAGGSVGITKDPRPAGQDARLRPLLATTITDAALVHLRMATPGSRVANANTHPFGDHRSAFAHNGDFSPVTALDEVAGPALAEAADGDTDSERFHLAIRRRTDDGMDPVKAVLQAADDIRAHAERFASLNCLLLTQNALLAYAEHDPDSEVIARRGTDYFHLRYRRTPDAVVVASTGWPQPAPHWQRVPERGLLEVVPGTLETTVHGR</sequence>
<dbReference type="InterPro" id="IPR017932">
    <property type="entry name" value="GATase_2_dom"/>
</dbReference>
<protein>
    <submittedName>
        <fullName evidence="3">Class II glutamine amidotransferase</fullName>
    </submittedName>
</protein>
<comment type="caution">
    <text evidence="3">The sequence shown here is derived from an EMBL/GenBank/DDBJ whole genome shotgun (WGS) entry which is preliminary data.</text>
</comment>
<keyword evidence="1 3" id="KW-0315">Glutamine amidotransferase</keyword>
<dbReference type="PROSITE" id="PS51278">
    <property type="entry name" value="GATASE_TYPE_2"/>
    <property type="match status" value="1"/>
</dbReference>
<dbReference type="InterPro" id="IPR026869">
    <property type="entry name" value="EgtC-like"/>
</dbReference>
<gene>
    <name evidence="3" type="ORF">PU648_55735</name>
</gene>
<dbReference type="Gene3D" id="3.60.20.10">
    <property type="entry name" value="Glutamine Phosphoribosylpyrophosphate, subunit 1, domain 1"/>
    <property type="match status" value="1"/>
</dbReference>
<organism evidence="3 4">
    <name type="scientific">Streptomyces mirabilis</name>
    <dbReference type="NCBI Taxonomy" id="68239"/>
    <lineage>
        <taxon>Bacteria</taxon>
        <taxon>Bacillati</taxon>
        <taxon>Actinomycetota</taxon>
        <taxon>Actinomycetes</taxon>
        <taxon>Kitasatosporales</taxon>
        <taxon>Streptomycetaceae</taxon>
        <taxon>Streptomyces</taxon>
    </lineage>
</organism>
<dbReference type="Proteomes" id="UP001257627">
    <property type="component" value="Unassembled WGS sequence"/>
</dbReference>
<keyword evidence="4" id="KW-1185">Reference proteome</keyword>
<geneLocation type="plasmid" evidence="3">
    <name>unnamed1</name>
</geneLocation>
<dbReference type="InterPro" id="IPR029055">
    <property type="entry name" value="Ntn_hydrolases_N"/>
</dbReference>
<dbReference type="RefSeq" id="WP_266944222.1">
    <property type="nucleotide sequence ID" value="NZ_JAPEMK010000002.1"/>
</dbReference>
<reference evidence="3 4" key="1">
    <citation type="submission" date="2023-02" db="EMBL/GenBank/DDBJ databases">
        <authorList>
            <person name="Maleckis M."/>
        </authorList>
    </citation>
    <scope>NUCLEOTIDE SEQUENCE [LARGE SCALE GENOMIC DNA]</scope>
    <source>
        <strain evidence="3 4">P8-A2</strain>
        <plasmid evidence="3">unnamed1</plasmid>
    </source>
</reference>